<gene>
    <name evidence="2" type="ORF">DILT_LOCUS534</name>
</gene>
<evidence type="ECO:0000313" key="3">
    <source>
        <dbReference type="Proteomes" id="UP000281553"/>
    </source>
</evidence>
<dbReference type="SUPFAM" id="SSF50494">
    <property type="entry name" value="Trypsin-like serine proteases"/>
    <property type="match status" value="1"/>
</dbReference>
<sequence length="282" mass="30494">MDESALMCTLLDSIKSAMENSTEVLVPSTPDTCHGAPHTYPWVAGVYSRQCFLCYGVLISGANSSWWVIVSASCGKYLRPENLTVVLEKPSEPYRVHSREDQPNQQNASGNIPIGFSLLKIDLSSSNTTTLPATNVTSNVTTSPLSSLDGFTFSRSPNETSGSICELITPVRCQPPVDGERFALQDVQLSDLSVCQQRYPQYTGFNTSGLVCVPQDICLQHNLGAILVCRGSANDPSKRLGFAIHGADCAQGQLHWPAIISTTTEQTIAWIEVAIGNRTPTP</sequence>
<dbReference type="OrthoDB" id="6268881at2759"/>
<feature type="domain" description="Peptidase S1" evidence="1">
    <location>
        <begin position="25"/>
        <end position="276"/>
    </location>
</feature>
<proteinExistence type="predicted"/>
<protein>
    <recommendedName>
        <fullName evidence="1">Peptidase S1 domain-containing protein</fullName>
    </recommendedName>
</protein>
<dbReference type="InterPro" id="IPR001254">
    <property type="entry name" value="Trypsin_dom"/>
</dbReference>
<organism evidence="2 3">
    <name type="scientific">Dibothriocephalus latus</name>
    <name type="common">Fish tapeworm</name>
    <name type="synonym">Diphyllobothrium latum</name>
    <dbReference type="NCBI Taxonomy" id="60516"/>
    <lineage>
        <taxon>Eukaryota</taxon>
        <taxon>Metazoa</taxon>
        <taxon>Spiralia</taxon>
        <taxon>Lophotrochozoa</taxon>
        <taxon>Platyhelminthes</taxon>
        <taxon>Cestoda</taxon>
        <taxon>Eucestoda</taxon>
        <taxon>Diphyllobothriidea</taxon>
        <taxon>Diphyllobothriidae</taxon>
        <taxon>Dibothriocephalus</taxon>
    </lineage>
</organism>
<dbReference type="GO" id="GO:0004252">
    <property type="term" value="F:serine-type endopeptidase activity"/>
    <property type="evidence" value="ECO:0007669"/>
    <property type="project" value="InterPro"/>
</dbReference>
<feature type="non-terminal residue" evidence="2">
    <location>
        <position position="282"/>
    </location>
</feature>
<dbReference type="InterPro" id="IPR043504">
    <property type="entry name" value="Peptidase_S1_PA_chymotrypsin"/>
</dbReference>
<dbReference type="EMBL" id="UYRU01002294">
    <property type="protein sequence ID" value="VDK33922.1"/>
    <property type="molecule type" value="Genomic_DNA"/>
</dbReference>
<keyword evidence="3" id="KW-1185">Reference proteome</keyword>
<accession>A0A3P6PBC3</accession>
<dbReference type="Gene3D" id="2.40.10.10">
    <property type="entry name" value="Trypsin-like serine proteases"/>
    <property type="match status" value="1"/>
</dbReference>
<name>A0A3P6PBC3_DIBLA</name>
<evidence type="ECO:0000313" key="2">
    <source>
        <dbReference type="EMBL" id="VDK33922.1"/>
    </source>
</evidence>
<reference evidence="2 3" key="1">
    <citation type="submission" date="2018-11" db="EMBL/GenBank/DDBJ databases">
        <authorList>
            <consortium name="Pathogen Informatics"/>
        </authorList>
    </citation>
    <scope>NUCLEOTIDE SEQUENCE [LARGE SCALE GENOMIC DNA]</scope>
</reference>
<dbReference type="InterPro" id="IPR009003">
    <property type="entry name" value="Peptidase_S1_PA"/>
</dbReference>
<evidence type="ECO:0000259" key="1">
    <source>
        <dbReference type="PROSITE" id="PS50240"/>
    </source>
</evidence>
<dbReference type="AlphaFoldDB" id="A0A3P6PBC3"/>
<dbReference type="Proteomes" id="UP000281553">
    <property type="component" value="Unassembled WGS sequence"/>
</dbReference>
<dbReference type="GO" id="GO:0006508">
    <property type="term" value="P:proteolysis"/>
    <property type="evidence" value="ECO:0007669"/>
    <property type="project" value="InterPro"/>
</dbReference>
<dbReference type="PROSITE" id="PS50240">
    <property type="entry name" value="TRYPSIN_DOM"/>
    <property type="match status" value="1"/>
</dbReference>